<dbReference type="eggNOG" id="ENOG5032VR7">
    <property type="taxonomic scope" value="Bacteria"/>
</dbReference>
<dbReference type="STRING" id="686340.Metal_1821"/>
<sequence>MRKTINPLGLTAIILSSPALADDLLQDAGSWLQIVGEGSLKGVDPSLEKGRIWLEGQSRFDDNWNHWYQGMVRAALGYSLSDRATIWAGYTWLPTQNVGKEYVSQQDVWPAFRYVLPTDFGTLTFRTMVESNFLKGDDVRFRPRQMIRFMHPLEFEPRLSLITWDEFFIRANSTRFGGKSGFDQNRAFAGLGWTFNKNFRAEGGYLNQYLDDATHTDNTMHHLIMGSLYINF</sequence>
<evidence type="ECO:0000256" key="1">
    <source>
        <dbReference type="SAM" id="SignalP"/>
    </source>
</evidence>
<proteinExistence type="predicted"/>
<dbReference type="RefSeq" id="WP_005371570.1">
    <property type="nucleotide sequence ID" value="NZ_CM001475.1"/>
</dbReference>
<dbReference type="AlphaFoldDB" id="H8GNJ5"/>
<dbReference type="InterPro" id="IPR019619">
    <property type="entry name" value="DUF2490"/>
</dbReference>
<feature type="signal peptide" evidence="1">
    <location>
        <begin position="1"/>
        <end position="21"/>
    </location>
</feature>
<accession>H8GNJ5</accession>
<dbReference type="EMBL" id="CM001475">
    <property type="protein sequence ID" value="EIC29588.1"/>
    <property type="molecule type" value="Genomic_DNA"/>
</dbReference>
<evidence type="ECO:0008006" key="4">
    <source>
        <dbReference type="Google" id="ProtNLM"/>
    </source>
</evidence>
<evidence type="ECO:0000313" key="3">
    <source>
        <dbReference type="Proteomes" id="UP000005090"/>
    </source>
</evidence>
<reference evidence="2 3" key="1">
    <citation type="journal article" date="2013" name="Genome Announc.">
        <title>Genome Sequence of the Obligate Gammaproteobacterial Methanotroph Methylomicrobium album Strain BG8.</title>
        <authorList>
            <person name="Kits K.D."/>
            <person name="Kalyuzhnaya M.G."/>
            <person name="Klotz M.G."/>
            <person name="Jetten M.S."/>
            <person name="Op den Camp H.J."/>
            <person name="Vuilleumier S."/>
            <person name="Bringel F."/>
            <person name="Dispirito A.A."/>
            <person name="Murrell J.C."/>
            <person name="Bruce D."/>
            <person name="Cheng J.F."/>
            <person name="Copeland A."/>
            <person name="Goodwin L."/>
            <person name="Hauser L."/>
            <person name="Lajus A."/>
            <person name="Land M.L."/>
            <person name="Lapidus A."/>
            <person name="Lucas S."/>
            <person name="Medigue C."/>
            <person name="Pitluck S."/>
            <person name="Woyke T."/>
            <person name="Zeytun A."/>
            <person name="Stein L.Y."/>
        </authorList>
    </citation>
    <scope>NUCLEOTIDE SEQUENCE [LARGE SCALE GENOMIC DNA]</scope>
    <source>
        <strain evidence="2 3">BG8</strain>
    </source>
</reference>
<keyword evidence="3" id="KW-1185">Reference proteome</keyword>
<feature type="chain" id="PRO_5003613704" description="DUF2490 domain-containing protein" evidence="1">
    <location>
        <begin position="22"/>
        <end position="232"/>
    </location>
</feature>
<dbReference type="Pfam" id="PF10677">
    <property type="entry name" value="DUF2490"/>
    <property type="match status" value="1"/>
</dbReference>
<gene>
    <name evidence="2" type="ORF">Metal_1821</name>
</gene>
<organism evidence="2 3">
    <name type="scientific">Methylomicrobium album BG8</name>
    <dbReference type="NCBI Taxonomy" id="686340"/>
    <lineage>
        <taxon>Bacteria</taxon>
        <taxon>Pseudomonadati</taxon>
        <taxon>Pseudomonadota</taxon>
        <taxon>Gammaproteobacteria</taxon>
        <taxon>Methylococcales</taxon>
        <taxon>Methylococcaceae</taxon>
        <taxon>Methylomicrobium</taxon>
    </lineage>
</organism>
<protein>
    <recommendedName>
        <fullName evidence="4">DUF2490 domain-containing protein</fullName>
    </recommendedName>
</protein>
<name>H8GNJ5_METAL</name>
<keyword evidence="1" id="KW-0732">Signal</keyword>
<dbReference type="Proteomes" id="UP000005090">
    <property type="component" value="Chromosome"/>
</dbReference>
<evidence type="ECO:0000313" key="2">
    <source>
        <dbReference type="EMBL" id="EIC29588.1"/>
    </source>
</evidence>
<dbReference type="HOGENOM" id="CLU_089264_1_0_6"/>